<keyword evidence="3" id="KW-0472">Membrane</keyword>
<dbReference type="InParanoid" id="G3WN36"/>
<feature type="compositionally biased region" description="Gly residues" evidence="2">
    <location>
        <begin position="36"/>
        <end position="46"/>
    </location>
</feature>
<dbReference type="FunCoup" id="G3WN36">
    <property type="interactions" value="18"/>
</dbReference>
<keyword evidence="3" id="KW-1133">Transmembrane helix</keyword>
<dbReference type="AlphaFoldDB" id="G3WN36"/>
<keyword evidence="3" id="KW-0812">Transmembrane</keyword>
<dbReference type="GeneTree" id="ENSGT00390000006166"/>
<accession>G3WN36</accession>
<feature type="transmembrane region" description="Helical" evidence="3">
    <location>
        <begin position="99"/>
        <end position="121"/>
    </location>
</feature>
<feature type="compositionally biased region" description="Polar residues" evidence="2">
    <location>
        <begin position="74"/>
        <end position="84"/>
    </location>
</feature>
<name>G3WN36_SARHA</name>
<feature type="coiled-coil region" evidence="1">
    <location>
        <begin position="181"/>
        <end position="250"/>
    </location>
</feature>
<dbReference type="PANTHER" id="PTHR21687:SF5">
    <property type="entry name" value="PLASMALEMMA VESICLE-ASSOCIATED PROTEIN"/>
    <property type="match status" value="1"/>
</dbReference>
<feature type="region of interest" description="Disordered" evidence="2">
    <location>
        <begin position="1"/>
        <end position="84"/>
    </location>
</feature>
<reference evidence="4 5" key="1">
    <citation type="journal article" date="2011" name="Proc. Natl. Acad. Sci. U.S.A.">
        <title>Genetic diversity and population structure of the endangered marsupial Sarcophilus harrisii (Tasmanian devil).</title>
        <authorList>
            <person name="Miller W."/>
            <person name="Hayes V.M."/>
            <person name="Ratan A."/>
            <person name="Petersen D.C."/>
            <person name="Wittekindt N.E."/>
            <person name="Miller J."/>
            <person name="Walenz B."/>
            <person name="Knight J."/>
            <person name="Qi J."/>
            <person name="Zhao F."/>
            <person name="Wang Q."/>
            <person name="Bedoya-Reina O.C."/>
            <person name="Katiyar N."/>
            <person name="Tomsho L.P."/>
            <person name="Kasson L.M."/>
            <person name="Hardie R.A."/>
            <person name="Woodbridge P."/>
            <person name="Tindall E.A."/>
            <person name="Bertelsen M.F."/>
            <person name="Dixon D."/>
            <person name="Pyecroft S."/>
            <person name="Helgen K.M."/>
            <person name="Lesk A.M."/>
            <person name="Pringle T.H."/>
            <person name="Patterson N."/>
            <person name="Zhang Y."/>
            <person name="Kreiss A."/>
            <person name="Woods G.M."/>
            <person name="Jones M.E."/>
            <person name="Schuster S.C."/>
        </authorList>
    </citation>
    <scope>NUCLEOTIDE SEQUENCE [LARGE SCALE GENOMIC DNA]</scope>
</reference>
<reference evidence="4" key="3">
    <citation type="submission" date="2025-09" db="UniProtKB">
        <authorList>
            <consortium name="Ensembl"/>
        </authorList>
    </citation>
    <scope>IDENTIFICATION</scope>
</reference>
<organism evidence="4 5">
    <name type="scientific">Sarcophilus harrisii</name>
    <name type="common">Tasmanian devil</name>
    <name type="synonym">Sarcophilus laniarius</name>
    <dbReference type="NCBI Taxonomy" id="9305"/>
    <lineage>
        <taxon>Eukaryota</taxon>
        <taxon>Metazoa</taxon>
        <taxon>Chordata</taxon>
        <taxon>Craniata</taxon>
        <taxon>Vertebrata</taxon>
        <taxon>Euteleostomi</taxon>
        <taxon>Mammalia</taxon>
        <taxon>Metatheria</taxon>
        <taxon>Dasyuromorphia</taxon>
        <taxon>Dasyuridae</taxon>
        <taxon>Sarcophilus</taxon>
    </lineage>
</organism>
<keyword evidence="1" id="KW-0175">Coiled coil</keyword>
<evidence type="ECO:0000256" key="3">
    <source>
        <dbReference type="SAM" id="Phobius"/>
    </source>
</evidence>
<dbReference type="GO" id="GO:0002693">
    <property type="term" value="P:positive regulation of cellular extravasation"/>
    <property type="evidence" value="ECO:0007669"/>
    <property type="project" value="TreeGrafter"/>
</dbReference>
<protein>
    <submittedName>
        <fullName evidence="4">Plasmalemma vesicle associated protein</fullName>
    </submittedName>
</protein>
<evidence type="ECO:0000313" key="5">
    <source>
        <dbReference type="Proteomes" id="UP000007648"/>
    </source>
</evidence>
<proteinExistence type="predicted"/>
<dbReference type="Pfam" id="PF06637">
    <property type="entry name" value="PV-1"/>
    <property type="match status" value="1"/>
</dbReference>
<evidence type="ECO:0000256" key="1">
    <source>
        <dbReference type="SAM" id="Coils"/>
    </source>
</evidence>
<feature type="coiled-coil region" evidence="1">
    <location>
        <begin position="349"/>
        <end position="451"/>
    </location>
</feature>
<dbReference type="Proteomes" id="UP000007648">
    <property type="component" value="Unassembled WGS sequence"/>
</dbReference>
<dbReference type="Ensembl" id="ENSSHAT00000016983.2">
    <property type="protein sequence ID" value="ENSSHAP00000016841.2"/>
    <property type="gene ID" value="ENSSHAG00000014324.2"/>
</dbReference>
<gene>
    <name evidence="4" type="primary">PLVAP</name>
</gene>
<sequence length="510" mass="56577">MITPGPGFLLGRKEPGGGSIKQGNINTPPAEEGVGEAPGRGGGRWTAGGPTPTLSPRSPGPGGLAASRGPAMDRSSSYSRTGLHISSSENRGCWYYLKYFFLFVSLIQFLIILGLVLFMVYGNAHAGTEAHLEVTEKRADTLSGRLLNLGALNTNLSKELNITTRSREAIMQLLVGSRRDLDRINASYRQCQVDVNQHENNMKFVVAIVKSEEACRQQLAEHLRNCTAQIQALEEKAKTAQAVQETLKMACNKDKESLMAAKGLVESQFKACSAEKMSNFGEYQLVVGELQRVRDMCAAVDKEKLVSKMEQVWRESLLYKSLDSIALLYYNPEVEKVVHRCRELPRVMLDKVESLARELKVGIEQVARENTELKRQKEAGEKSLAACKEEKDKVLKETQERLQKVHEDCVKQARLALEEKVALQKEKDALKKELEEKKKELALTKGQLDINTATLETCIRTKAQGSTLLPRPPVPAKPAPLDLEALEEFKRRLMNTYQKASQPSGNPASG</sequence>
<keyword evidence="5" id="KW-1185">Reference proteome</keyword>
<dbReference type="GO" id="GO:0043114">
    <property type="term" value="P:regulation of vascular permeability"/>
    <property type="evidence" value="ECO:0007669"/>
    <property type="project" value="TreeGrafter"/>
</dbReference>
<reference evidence="4" key="2">
    <citation type="submission" date="2025-08" db="UniProtKB">
        <authorList>
            <consortium name="Ensembl"/>
        </authorList>
    </citation>
    <scope>IDENTIFICATION</scope>
</reference>
<dbReference type="PANTHER" id="PTHR21687">
    <property type="entry name" value="PLASMALEMMA VESICLE-ASSOCIATED PROTEIN"/>
    <property type="match status" value="1"/>
</dbReference>
<dbReference type="InterPro" id="IPR009538">
    <property type="entry name" value="PV-1"/>
</dbReference>
<evidence type="ECO:0000313" key="4">
    <source>
        <dbReference type="Ensembl" id="ENSSHAP00000016841.2"/>
    </source>
</evidence>
<evidence type="ECO:0000256" key="2">
    <source>
        <dbReference type="SAM" id="MobiDB-lite"/>
    </source>
</evidence>